<reference evidence="1 2" key="1">
    <citation type="submission" date="2016-08" db="EMBL/GenBank/DDBJ databases">
        <title>Draft genome sequence of allopolyploid Zygosaccharomyces rouxii.</title>
        <authorList>
            <person name="Watanabe J."/>
            <person name="Uehara K."/>
            <person name="Mogi Y."/>
            <person name="Tsukioka Y."/>
        </authorList>
    </citation>
    <scope>NUCLEOTIDE SEQUENCE [LARGE SCALE GENOMIC DNA]</scope>
    <source>
        <strain evidence="1 2">NBRC 110957</strain>
    </source>
</reference>
<evidence type="ECO:0000313" key="1">
    <source>
        <dbReference type="EMBL" id="GAV53285.1"/>
    </source>
</evidence>
<organism evidence="1 2">
    <name type="scientific">Zygosaccharomyces rouxii</name>
    <dbReference type="NCBI Taxonomy" id="4956"/>
    <lineage>
        <taxon>Eukaryota</taxon>
        <taxon>Fungi</taxon>
        <taxon>Dikarya</taxon>
        <taxon>Ascomycota</taxon>
        <taxon>Saccharomycotina</taxon>
        <taxon>Saccharomycetes</taxon>
        <taxon>Saccharomycetales</taxon>
        <taxon>Saccharomycetaceae</taxon>
        <taxon>Zygosaccharomyces</taxon>
    </lineage>
</organism>
<accession>A0A1Q3ACE3</accession>
<dbReference type="EMBL" id="BDGX01000035">
    <property type="protein sequence ID" value="GAV53285.1"/>
    <property type="molecule type" value="Genomic_DNA"/>
</dbReference>
<dbReference type="OrthoDB" id="10445500at2759"/>
<dbReference type="AlphaFoldDB" id="A0A1Q3ACE3"/>
<protein>
    <submittedName>
        <fullName evidence="1">Uncharacterized protein</fullName>
    </submittedName>
</protein>
<sequence>MNRYQALSTQSNFFNRNTSDLSDLVQGIFSLACDLSLALIGRLFGSRGNNNNLPIVDEFRSVELQPSLSVGGVRSLRFVGNQRSFENHGYHPWLVILIGLLAVGMLSYDLSKSEKKPDPIQEEEESFEEVAEELAAGLALAEDDSRDEFVFREKLPIFLDMPKTFRTQRKEIGLPYQDVTVSRSTPTSLLLWESK</sequence>
<proteinExistence type="predicted"/>
<comment type="caution">
    <text evidence="1">The sequence shown here is derived from an EMBL/GenBank/DDBJ whole genome shotgun (WGS) entry which is preliminary data.</text>
</comment>
<dbReference type="Proteomes" id="UP000187013">
    <property type="component" value="Unassembled WGS sequence"/>
</dbReference>
<name>A0A1Q3ACE3_ZYGRO</name>
<evidence type="ECO:0000313" key="2">
    <source>
        <dbReference type="Proteomes" id="UP000187013"/>
    </source>
</evidence>
<gene>
    <name evidence="1" type="ORF">ZYGR_0AI05690</name>
</gene>